<reference evidence="3" key="2">
    <citation type="submission" date="2024-04" db="EMBL/GenBank/DDBJ databases">
        <authorList>
            <person name="Chen Y."/>
            <person name="Shah S."/>
            <person name="Dougan E. K."/>
            <person name="Thang M."/>
            <person name="Chan C."/>
        </authorList>
    </citation>
    <scope>NUCLEOTIDE SEQUENCE [LARGE SCALE GENOMIC DNA]</scope>
</reference>
<protein>
    <submittedName>
        <fullName evidence="2">Uncharacterized protein</fullName>
    </submittedName>
</protein>
<reference evidence="2" key="1">
    <citation type="submission" date="2022-10" db="EMBL/GenBank/DDBJ databases">
        <authorList>
            <person name="Chen Y."/>
            <person name="Dougan E. K."/>
            <person name="Chan C."/>
            <person name="Rhodes N."/>
            <person name="Thang M."/>
        </authorList>
    </citation>
    <scope>NUCLEOTIDE SEQUENCE</scope>
</reference>
<dbReference type="AlphaFoldDB" id="A0A9P1BWD0"/>
<accession>A0A9P1BWD0</accession>
<evidence type="ECO:0000313" key="2">
    <source>
        <dbReference type="EMBL" id="CAI3980563.1"/>
    </source>
</evidence>
<dbReference type="EMBL" id="CAMXCT020000567">
    <property type="protein sequence ID" value="CAL1133938.1"/>
    <property type="molecule type" value="Genomic_DNA"/>
</dbReference>
<evidence type="ECO:0000313" key="3">
    <source>
        <dbReference type="EMBL" id="CAL1133938.1"/>
    </source>
</evidence>
<dbReference type="EMBL" id="CAMXCT030000567">
    <property type="protein sequence ID" value="CAL4767875.1"/>
    <property type="molecule type" value="Genomic_DNA"/>
</dbReference>
<feature type="region of interest" description="Disordered" evidence="1">
    <location>
        <begin position="178"/>
        <end position="212"/>
    </location>
</feature>
<organism evidence="2">
    <name type="scientific">Cladocopium goreaui</name>
    <dbReference type="NCBI Taxonomy" id="2562237"/>
    <lineage>
        <taxon>Eukaryota</taxon>
        <taxon>Sar</taxon>
        <taxon>Alveolata</taxon>
        <taxon>Dinophyceae</taxon>
        <taxon>Suessiales</taxon>
        <taxon>Symbiodiniaceae</taxon>
        <taxon>Cladocopium</taxon>
    </lineage>
</organism>
<evidence type="ECO:0000256" key="1">
    <source>
        <dbReference type="SAM" id="MobiDB-lite"/>
    </source>
</evidence>
<gene>
    <name evidence="2" type="ORF">C1SCF055_LOCUS8428</name>
</gene>
<comment type="caution">
    <text evidence="2">The sequence shown here is derived from an EMBL/GenBank/DDBJ whole genome shotgun (WGS) entry which is preliminary data.</text>
</comment>
<proteinExistence type="predicted"/>
<sequence>MDLEIDDLEESAFTLNKSWAEWLDVLTSLVKDCLLPLFLLHCKRGQARLPVASIAASLDAAGGKPLVGSAALAAAQLLAEATPEWLELENQPAAALILLRPDGNAGKSHRPATCAGVVAKGYSLALPQEGGPAGGKDAPSKRWKAAQQSFYADARSLERDLSSIQACILGRLQEIAEERSKQGEEPRPVNGSRAASPGAQSQKEKEGAGQGADESVLGFVSALEKHPDYREQVCHVKHYPPRPAKYASFETLVNERGAPLLSSEARRALKQMNIDELFEHQHTALTLGNGRVMEVSEQLGYFQTIQNSTILVLKAMIFWRSTILRNPHLEVNLKGHEQSTIANWQWRNYPGTMLAESQLGFQDHPNSMKCS</sequence>
<feature type="compositionally biased region" description="Basic and acidic residues" evidence="1">
    <location>
        <begin position="178"/>
        <end position="187"/>
    </location>
</feature>
<keyword evidence="4" id="KW-1185">Reference proteome</keyword>
<dbReference type="EMBL" id="CAMXCT010000567">
    <property type="protein sequence ID" value="CAI3980563.1"/>
    <property type="molecule type" value="Genomic_DNA"/>
</dbReference>
<evidence type="ECO:0000313" key="4">
    <source>
        <dbReference type="Proteomes" id="UP001152797"/>
    </source>
</evidence>
<dbReference type="Proteomes" id="UP001152797">
    <property type="component" value="Unassembled WGS sequence"/>
</dbReference>
<name>A0A9P1BWD0_9DINO</name>